<dbReference type="PANTHER" id="PTHR10641:SF1103">
    <property type="entry name" value="TRANSCRIPTION FACTOR MYB72"/>
    <property type="match status" value="1"/>
</dbReference>
<keyword evidence="5" id="KW-0804">Transcription</keyword>
<dbReference type="Proteomes" id="UP000002051">
    <property type="component" value="Chromosome 2"/>
</dbReference>
<dbReference type="OrthoDB" id="2143914at2759"/>
<gene>
    <name evidence="12" type="primary">25486972</name>
    <name evidence="10" type="ordered locus">MTR_2g067420</name>
    <name evidence="11" type="ORF">MtrunA17_Chr2g0311221</name>
</gene>
<dbReference type="PROSITE" id="PS51294">
    <property type="entry name" value="HTH_MYB"/>
    <property type="match status" value="2"/>
</dbReference>
<evidence type="ECO:0000256" key="3">
    <source>
        <dbReference type="ARBA" id="ARBA00023015"/>
    </source>
</evidence>
<feature type="domain" description="HTH myb-type" evidence="9">
    <location>
        <begin position="11"/>
        <end position="63"/>
    </location>
</feature>
<accession>A0A072V8C9</accession>
<dbReference type="Gramene" id="rna10598">
    <property type="protein sequence ID" value="RHN74513.1"/>
    <property type="gene ID" value="gene10598"/>
</dbReference>
<reference evidence="10 13" key="2">
    <citation type="journal article" date="2014" name="BMC Genomics">
        <title>An improved genome release (version Mt4.0) for the model legume Medicago truncatula.</title>
        <authorList>
            <person name="Tang H."/>
            <person name="Krishnakumar V."/>
            <person name="Bidwell S."/>
            <person name="Rosen B."/>
            <person name="Chan A."/>
            <person name="Zhou S."/>
            <person name="Gentzbittel L."/>
            <person name="Childs K.L."/>
            <person name="Yandell M."/>
            <person name="Gundlach H."/>
            <person name="Mayer K.F."/>
            <person name="Schwartz D.C."/>
            <person name="Town C.D."/>
        </authorList>
    </citation>
    <scope>GENOME REANNOTATION</scope>
    <source>
        <strain evidence="10">A17</strain>
        <strain evidence="12 13">cv. Jemalong A17</strain>
    </source>
</reference>
<dbReference type="FunFam" id="1.10.10.60:FF:000015">
    <property type="entry name" value="Transcription factor RAX3"/>
    <property type="match status" value="1"/>
</dbReference>
<name>A0A072V8C9_MEDTR</name>
<dbReference type="PANTHER" id="PTHR10641">
    <property type="entry name" value="MYB FAMILY TRANSCRIPTION FACTOR"/>
    <property type="match status" value="1"/>
</dbReference>
<organism evidence="10 13">
    <name type="scientific">Medicago truncatula</name>
    <name type="common">Barrel medic</name>
    <name type="synonym">Medicago tribuloides</name>
    <dbReference type="NCBI Taxonomy" id="3880"/>
    <lineage>
        <taxon>Eukaryota</taxon>
        <taxon>Viridiplantae</taxon>
        <taxon>Streptophyta</taxon>
        <taxon>Embryophyta</taxon>
        <taxon>Tracheophyta</taxon>
        <taxon>Spermatophyta</taxon>
        <taxon>Magnoliopsida</taxon>
        <taxon>eudicotyledons</taxon>
        <taxon>Gunneridae</taxon>
        <taxon>Pentapetalae</taxon>
        <taxon>rosids</taxon>
        <taxon>fabids</taxon>
        <taxon>Fabales</taxon>
        <taxon>Fabaceae</taxon>
        <taxon>Papilionoideae</taxon>
        <taxon>50 kb inversion clade</taxon>
        <taxon>NPAAA clade</taxon>
        <taxon>Hologalegina</taxon>
        <taxon>IRL clade</taxon>
        <taxon>Trifolieae</taxon>
        <taxon>Medicago</taxon>
    </lineage>
</organism>
<reference evidence="14" key="4">
    <citation type="journal article" date="2018" name="Nat. Plants">
        <title>Whole-genome landscape of Medicago truncatula symbiotic genes.</title>
        <authorList>
            <person name="Pecrix Y."/>
            <person name="Staton S.E."/>
            <person name="Sallet E."/>
            <person name="Lelandais-Briere C."/>
            <person name="Moreau S."/>
            <person name="Carrere S."/>
            <person name="Blein T."/>
            <person name="Jardinaud M.F."/>
            <person name="Latrasse D."/>
            <person name="Zouine M."/>
            <person name="Zahm M."/>
            <person name="Kreplak J."/>
            <person name="Mayjonade B."/>
            <person name="Satge C."/>
            <person name="Perez M."/>
            <person name="Cauet S."/>
            <person name="Marande W."/>
            <person name="Chantry-Darmon C."/>
            <person name="Lopez-Roques C."/>
            <person name="Bouchez O."/>
            <person name="Berard A."/>
            <person name="Debelle F."/>
            <person name="Munos S."/>
            <person name="Bendahmane A."/>
            <person name="Berges H."/>
            <person name="Niebel A."/>
            <person name="Buitink J."/>
            <person name="Frugier F."/>
            <person name="Benhamed M."/>
            <person name="Crespi M."/>
            <person name="Gouzy J."/>
            <person name="Gamas P."/>
        </authorList>
    </citation>
    <scope>NUCLEOTIDE SEQUENCE [LARGE SCALE GENOMIC DNA]</scope>
    <source>
        <strain evidence="14">cv. Jemalong A17</strain>
    </source>
</reference>
<dbReference type="EMBL" id="PSQE01000002">
    <property type="protein sequence ID" value="RHN74513.1"/>
    <property type="molecule type" value="Genomic_DNA"/>
</dbReference>
<dbReference type="AlphaFoldDB" id="A0A072V8C9"/>
<feature type="region of interest" description="Disordered" evidence="7">
    <location>
        <begin position="129"/>
        <end position="158"/>
    </location>
</feature>
<dbReference type="InterPro" id="IPR009057">
    <property type="entry name" value="Homeodomain-like_sf"/>
</dbReference>
<feature type="compositionally biased region" description="Low complexity" evidence="7">
    <location>
        <begin position="133"/>
        <end position="149"/>
    </location>
</feature>
<keyword evidence="3" id="KW-0805">Transcription regulation</keyword>
<dbReference type="Proteomes" id="UP000265566">
    <property type="component" value="Chromosome 2"/>
</dbReference>
<dbReference type="PROSITE" id="PS50090">
    <property type="entry name" value="MYB_LIKE"/>
    <property type="match status" value="2"/>
</dbReference>
<keyword evidence="4" id="KW-0238">DNA-binding</keyword>
<reference evidence="12" key="3">
    <citation type="submission" date="2015-04" db="UniProtKB">
        <authorList>
            <consortium name="EnsemblPlants"/>
        </authorList>
    </citation>
    <scope>IDENTIFICATION</scope>
    <source>
        <strain evidence="12">cv. Jemalong A17</strain>
    </source>
</reference>
<evidence type="ECO:0000313" key="12">
    <source>
        <dbReference type="EnsemblPlants" id="KEH38294"/>
    </source>
</evidence>
<evidence type="ECO:0000313" key="14">
    <source>
        <dbReference type="Proteomes" id="UP000265566"/>
    </source>
</evidence>
<evidence type="ECO:0000256" key="7">
    <source>
        <dbReference type="SAM" id="MobiDB-lite"/>
    </source>
</evidence>
<evidence type="ECO:0000256" key="1">
    <source>
        <dbReference type="ARBA" id="ARBA00004123"/>
    </source>
</evidence>
<keyword evidence="13" id="KW-1185">Reference proteome</keyword>
<dbReference type="Gene3D" id="1.10.10.60">
    <property type="entry name" value="Homeodomain-like"/>
    <property type="match status" value="2"/>
</dbReference>
<dbReference type="SUPFAM" id="SSF46689">
    <property type="entry name" value="Homeodomain-like"/>
    <property type="match status" value="1"/>
</dbReference>
<evidence type="ECO:0000313" key="13">
    <source>
        <dbReference type="Proteomes" id="UP000002051"/>
    </source>
</evidence>
<dbReference type="EMBL" id="CM001218">
    <property type="protein sequence ID" value="KEH38294.1"/>
    <property type="molecule type" value="Genomic_DNA"/>
</dbReference>
<dbReference type="GO" id="GO:0003677">
    <property type="term" value="F:DNA binding"/>
    <property type="evidence" value="ECO:0007669"/>
    <property type="project" value="UniProtKB-KW"/>
</dbReference>
<dbReference type="GO" id="GO:0005634">
    <property type="term" value="C:nucleus"/>
    <property type="evidence" value="ECO:0007669"/>
    <property type="project" value="UniProtKB-SubCell"/>
</dbReference>
<dbReference type="STRING" id="3880.A0A072V8C9"/>
<dbReference type="CDD" id="cd00167">
    <property type="entry name" value="SANT"/>
    <property type="match status" value="2"/>
</dbReference>
<dbReference type="KEGG" id="mtr:25486972"/>
<evidence type="ECO:0000256" key="5">
    <source>
        <dbReference type="ARBA" id="ARBA00023163"/>
    </source>
</evidence>
<protein>
    <submittedName>
        <fullName evidence="10">Myb transcription factor</fullName>
    </submittedName>
    <submittedName>
        <fullName evidence="11">Putative transcription factor MYB-HB-like family</fullName>
    </submittedName>
</protein>
<reference evidence="10 13" key="1">
    <citation type="journal article" date="2011" name="Nature">
        <title>The Medicago genome provides insight into the evolution of rhizobial symbioses.</title>
        <authorList>
            <person name="Young N.D."/>
            <person name="Debelle F."/>
            <person name="Oldroyd G.E."/>
            <person name="Geurts R."/>
            <person name="Cannon S.B."/>
            <person name="Udvardi M.K."/>
            <person name="Benedito V.A."/>
            <person name="Mayer K.F."/>
            <person name="Gouzy J."/>
            <person name="Schoof H."/>
            <person name="Van de Peer Y."/>
            <person name="Proost S."/>
            <person name="Cook D.R."/>
            <person name="Meyers B.C."/>
            <person name="Spannagl M."/>
            <person name="Cheung F."/>
            <person name="De Mita S."/>
            <person name="Krishnakumar V."/>
            <person name="Gundlach H."/>
            <person name="Zhou S."/>
            <person name="Mudge J."/>
            <person name="Bharti A.K."/>
            <person name="Murray J.D."/>
            <person name="Naoumkina M.A."/>
            <person name="Rosen B."/>
            <person name="Silverstein K.A."/>
            <person name="Tang H."/>
            <person name="Rombauts S."/>
            <person name="Zhao P.X."/>
            <person name="Zhou P."/>
            <person name="Barbe V."/>
            <person name="Bardou P."/>
            <person name="Bechner M."/>
            <person name="Bellec A."/>
            <person name="Berger A."/>
            <person name="Berges H."/>
            <person name="Bidwell S."/>
            <person name="Bisseling T."/>
            <person name="Choisne N."/>
            <person name="Couloux A."/>
            <person name="Denny R."/>
            <person name="Deshpande S."/>
            <person name="Dai X."/>
            <person name="Doyle J.J."/>
            <person name="Dudez A.M."/>
            <person name="Farmer A.D."/>
            <person name="Fouteau S."/>
            <person name="Franken C."/>
            <person name="Gibelin C."/>
            <person name="Gish J."/>
            <person name="Goldstein S."/>
            <person name="Gonzalez A.J."/>
            <person name="Green P.J."/>
            <person name="Hallab A."/>
            <person name="Hartog M."/>
            <person name="Hua A."/>
            <person name="Humphray S.J."/>
            <person name="Jeong D.H."/>
            <person name="Jing Y."/>
            <person name="Jocker A."/>
            <person name="Kenton S.M."/>
            <person name="Kim D.J."/>
            <person name="Klee K."/>
            <person name="Lai H."/>
            <person name="Lang C."/>
            <person name="Lin S."/>
            <person name="Macmil S.L."/>
            <person name="Magdelenat G."/>
            <person name="Matthews L."/>
            <person name="McCorrison J."/>
            <person name="Monaghan E.L."/>
            <person name="Mun J.H."/>
            <person name="Najar F.Z."/>
            <person name="Nicholson C."/>
            <person name="Noirot C."/>
            <person name="O'Bleness M."/>
            <person name="Paule C.R."/>
            <person name="Poulain J."/>
            <person name="Prion F."/>
            <person name="Qin B."/>
            <person name="Qu C."/>
            <person name="Retzel E.F."/>
            <person name="Riddle C."/>
            <person name="Sallet E."/>
            <person name="Samain S."/>
            <person name="Samson N."/>
            <person name="Sanders I."/>
            <person name="Saurat O."/>
            <person name="Scarpelli C."/>
            <person name="Schiex T."/>
            <person name="Segurens B."/>
            <person name="Severin A.J."/>
            <person name="Sherrier D.J."/>
            <person name="Shi R."/>
            <person name="Sims S."/>
            <person name="Singer S.R."/>
            <person name="Sinharoy S."/>
            <person name="Sterck L."/>
            <person name="Viollet A."/>
            <person name="Wang B.B."/>
            <person name="Wang K."/>
            <person name="Wang M."/>
            <person name="Wang X."/>
            <person name="Warfsmann J."/>
            <person name="Weissenbach J."/>
            <person name="White D.D."/>
            <person name="White J.D."/>
            <person name="Wiley G.B."/>
            <person name="Wincker P."/>
            <person name="Xing Y."/>
            <person name="Yang L."/>
            <person name="Yao Z."/>
            <person name="Ying F."/>
            <person name="Zhai J."/>
            <person name="Zhou L."/>
            <person name="Zuber A."/>
            <person name="Denarie J."/>
            <person name="Dixon R.A."/>
            <person name="May G.D."/>
            <person name="Schwartz D.C."/>
            <person name="Rogers J."/>
            <person name="Quetier F."/>
            <person name="Town C.D."/>
            <person name="Roe B.A."/>
        </authorList>
    </citation>
    <scope>NUCLEOTIDE SEQUENCE [LARGE SCALE GENOMIC DNA]</scope>
    <source>
        <strain evidence="10">A17</strain>
        <strain evidence="12 13">cv. Jemalong A17</strain>
    </source>
</reference>
<dbReference type="EnsemblPlants" id="KEH38294">
    <property type="protein sequence ID" value="KEH38294"/>
    <property type="gene ID" value="MTR_2g067420"/>
</dbReference>
<feature type="domain" description="Myb-like" evidence="8">
    <location>
        <begin position="64"/>
        <end position="114"/>
    </location>
</feature>
<feature type="domain" description="Myb-like" evidence="8">
    <location>
        <begin position="11"/>
        <end position="63"/>
    </location>
</feature>
<dbReference type="InterPro" id="IPR001005">
    <property type="entry name" value="SANT/Myb"/>
</dbReference>
<evidence type="ECO:0000256" key="6">
    <source>
        <dbReference type="ARBA" id="ARBA00023242"/>
    </source>
</evidence>
<keyword evidence="6" id="KW-0539">Nucleus</keyword>
<proteinExistence type="predicted"/>
<reference evidence="11" key="5">
    <citation type="journal article" date="2018" name="Nat. Plants">
        <title>Whole-genome landscape of Medicago truncatula symbiotic genes.</title>
        <authorList>
            <person name="Pecrix Y."/>
            <person name="Gamas P."/>
            <person name="Carrere S."/>
        </authorList>
    </citation>
    <scope>NUCLEOTIDE SEQUENCE</scope>
    <source>
        <tissue evidence="11">Leaves</tissue>
    </source>
</reference>
<feature type="domain" description="HTH myb-type" evidence="9">
    <location>
        <begin position="64"/>
        <end position="118"/>
    </location>
</feature>
<evidence type="ECO:0000259" key="8">
    <source>
        <dbReference type="PROSITE" id="PS50090"/>
    </source>
</evidence>
<evidence type="ECO:0000256" key="4">
    <source>
        <dbReference type="ARBA" id="ARBA00023125"/>
    </source>
</evidence>
<comment type="subcellular location">
    <subcellularLocation>
        <location evidence="1">Nucleus</location>
    </subcellularLocation>
</comment>
<evidence type="ECO:0000259" key="9">
    <source>
        <dbReference type="PROSITE" id="PS51294"/>
    </source>
</evidence>
<keyword evidence="2" id="KW-0677">Repeat</keyword>
<dbReference type="SMART" id="SM00717">
    <property type="entry name" value="SANT"/>
    <property type="match status" value="2"/>
</dbReference>
<sequence>MGKGRAPCCDKSQVKRGPWSPAEDLKLIAFVQKFGHENWRALPKQAGLQRCGKSCRLRWINYLRPDLKRGNFTVEEEETIIKLHKTLGNKWSKIASYFPGRTDNEIKNVWNTHLKKKLVVKKSESSGDESKLESSITSPSSSESFLSNEVPMKDSEKQVSNNELVIINEDPKGSSSNSLSSSIESNTILNSSQIVDNNNLEQELASLGFYDDPNNLIEIPWESDYDLWNFIDNIGTYQSNVGEETVQDVVEAKNWSSHDEFENEFGVVGETKESNNKDDEVLPKNYEVEQEIDPHEAFDFNDIIMQDSELDFGNIQLWPSLPQNGIPKV</sequence>
<evidence type="ECO:0000256" key="2">
    <source>
        <dbReference type="ARBA" id="ARBA00022737"/>
    </source>
</evidence>
<evidence type="ECO:0000313" key="10">
    <source>
        <dbReference type="EMBL" id="KEH38294.1"/>
    </source>
</evidence>
<dbReference type="Pfam" id="PF00249">
    <property type="entry name" value="Myb_DNA-binding"/>
    <property type="match status" value="2"/>
</dbReference>
<dbReference type="InterPro" id="IPR017930">
    <property type="entry name" value="Myb_dom"/>
</dbReference>
<evidence type="ECO:0000313" key="11">
    <source>
        <dbReference type="EMBL" id="RHN74513.1"/>
    </source>
</evidence>
<dbReference type="InterPro" id="IPR015495">
    <property type="entry name" value="Myb_TF_plants"/>
</dbReference>
<dbReference type="HOGENOM" id="CLU_028567_6_2_1"/>